<gene>
    <name evidence="4" type="ORF">PMZ80_002046</name>
</gene>
<sequence>MFLRTSIFIVVLSYCLTTATADELNPSQTPTHVRLLYPRHNVTGSNPNDYECISERASDYYGIGVRLGLYFSWCTSWLANTGMPDEVTGALDQNAVFLFATIVALVRCTITFVLTQLDCLIMMHLGMGTVLSVLSTWGYRTCHYQQEGPQAIKHYGGIGTHLRLALSGAISAFSVWFWHKGVMPGDADLINDVGPCATVYTFMFAKLNAAGPIKIFYIIVSVFWTVYFCIMILVSPLAGVVRFQRIVALTRAQRFRTSHRLHIATGLNYRQLRYVFNFLRALNFFWIVFSMITVEFSLNYNHVVSVLGPQGRIYFPSQLIPMIIGAFTLTRILYKKLEKLRGGDDVEPTVVREATVEGPPQEMPSRRNIFKLFAPPTSHVQPRSKHVPEDEDIDPKMDGKSAWIRYLVVYLPWLSLLFSSQNKSGSHSVEGGHLSADSGDVEGRAQSAQDTLPGSPASTANKEKYGSWHSEGIDRDAVPRSWSRSRISTGGLMNKKQRKTQS</sequence>
<keyword evidence="2" id="KW-1133">Transmembrane helix</keyword>
<organism evidence="4 5">
    <name type="scientific">Knufia obscura</name>
    <dbReference type="NCBI Taxonomy" id="1635080"/>
    <lineage>
        <taxon>Eukaryota</taxon>
        <taxon>Fungi</taxon>
        <taxon>Dikarya</taxon>
        <taxon>Ascomycota</taxon>
        <taxon>Pezizomycotina</taxon>
        <taxon>Eurotiomycetes</taxon>
        <taxon>Chaetothyriomycetidae</taxon>
        <taxon>Chaetothyriales</taxon>
        <taxon>Trichomeriaceae</taxon>
        <taxon>Knufia</taxon>
    </lineage>
</organism>
<feature type="transmembrane region" description="Helical" evidence="2">
    <location>
        <begin position="313"/>
        <end position="334"/>
    </location>
</feature>
<reference evidence="4 5" key="1">
    <citation type="journal article" date="2023" name="Res Sq">
        <title>Genomic and morphological characterization of Knufia obscura isolated from the Mars 2020 spacecraft assembly facility.</title>
        <authorList>
            <person name="Chander A.M."/>
            <person name="Teixeira M.M."/>
            <person name="Singh N.K."/>
            <person name="Williams M.P."/>
            <person name="Parker C.W."/>
            <person name="Leo P."/>
            <person name="Stajich J.E."/>
            <person name="Torok T."/>
            <person name="Tighe S."/>
            <person name="Mason C.E."/>
            <person name="Venkateswaran K."/>
        </authorList>
    </citation>
    <scope>NUCLEOTIDE SEQUENCE [LARGE SCALE GENOMIC DNA]</scope>
    <source>
        <strain evidence="4 5">CCFEE 5817</strain>
    </source>
</reference>
<keyword evidence="2" id="KW-0812">Transmembrane</keyword>
<feature type="transmembrane region" description="Helical" evidence="2">
    <location>
        <begin position="274"/>
        <end position="293"/>
    </location>
</feature>
<evidence type="ECO:0000256" key="3">
    <source>
        <dbReference type="SAM" id="SignalP"/>
    </source>
</evidence>
<proteinExistence type="predicted"/>
<accession>A0ABR0RW72</accession>
<dbReference type="EMBL" id="JAVHJV010000002">
    <property type="protein sequence ID" value="KAK5944845.1"/>
    <property type="molecule type" value="Genomic_DNA"/>
</dbReference>
<feature type="compositionally biased region" description="Polar residues" evidence="1">
    <location>
        <begin position="446"/>
        <end position="460"/>
    </location>
</feature>
<dbReference type="RefSeq" id="XP_064732935.1">
    <property type="nucleotide sequence ID" value="XM_064870482.1"/>
</dbReference>
<evidence type="ECO:0000313" key="4">
    <source>
        <dbReference type="EMBL" id="KAK5944845.1"/>
    </source>
</evidence>
<evidence type="ECO:0000256" key="2">
    <source>
        <dbReference type="SAM" id="Phobius"/>
    </source>
</evidence>
<dbReference type="GeneID" id="89995495"/>
<name>A0ABR0RW72_9EURO</name>
<evidence type="ECO:0000313" key="5">
    <source>
        <dbReference type="Proteomes" id="UP001334248"/>
    </source>
</evidence>
<dbReference type="Proteomes" id="UP001334248">
    <property type="component" value="Unassembled WGS sequence"/>
</dbReference>
<keyword evidence="3" id="KW-0732">Signal</keyword>
<feature type="signal peptide" evidence="3">
    <location>
        <begin position="1"/>
        <end position="21"/>
    </location>
</feature>
<feature type="transmembrane region" description="Helical" evidence="2">
    <location>
        <begin position="160"/>
        <end position="179"/>
    </location>
</feature>
<keyword evidence="5" id="KW-1185">Reference proteome</keyword>
<protein>
    <submittedName>
        <fullName evidence="4">Uncharacterized protein</fullName>
    </submittedName>
</protein>
<feature type="chain" id="PRO_5045318395" evidence="3">
    <location>
        <begin position="22"/>
        <end position="502"/>
    </location>
</feature>
<feature type="transmembrane region" description="Helical" evidence="2">
    <location>
        <begin position="120"/>
        <end position="139"/>
    </location>
</feature>
<feature type="region of interest" description="Disordered" evidence="1">
    <location>
        <begin position="425"/>
        <end position="502"/>
    </location>
</feature>
<feature type="compositionally biased region" description="Basic and acidic residues" evidence="1">
    <location>
        <begin position="461"/>
        <end position="478"/>
    </location>
</feature>
<feature type="transmembrane region" description="Helical" evidence="2">
    <location>
        <begin position="95"/>
        <end position="114"/>
    </location>
</feature>
<evidence type="ECO:0000256" key="1">
    <source>
        <dbReference type="SAM" id="MobiDB-lite"/>
    </source>
</evidence>
<comment type="caution">
    <text evidence="4">The sequence shown here is derived from an EMBL/GenBank/DDBJ whole genome shotgun (WGS) entry which is preliminary data.</text>
</comment>
<feature type="transmembrane region" description="Helical" evidence="2">
    <location>
        <begin position="215"/>
        <end position="241"/>
    </location>
</feature>
<keyword evidence="2" id="KW-0472">Membrane</keyword>